<feature type="transmembrane region" description="Helical" evidence="7">
    <location>
        <begin position="423"/>
        <end position="443"/>
    </location>
</feature>
<evidence type="ECO:0000256" key="3">
    <source>
        <dbReference type="ARBA" id="ARBA00022679"/>
    </source>
</evidence>
<accession>A0A6H3FE99</accession>
<organism evidence="10 11">
    <name type="scientific">Desulfovibrio legallii</name>
    <dbReference type="NCBI Taxonomy" id="571438"/>
    <lineage>
        <taxon>Bacteria</taxon>
        <taxon>Pseudomonadati</taxon>
        <taxon>Thermodesulfobacteriota</taxon>
        <taxon>Desulfovibrionia</taxon>
        <taxon>Desulfovibrionales</taxon>
        <taxon>Desulfovibrionaceae</taxon>
        <taxon>Desulfovibrio</taxon>
    </lineage>
</organism>
<feature type="domain" description="Glycosyltransferase 2-like" evidence="9">
    <location>
        <begin position="166"/>
        <end position="382"/>
    </location>
</feature>
<dbReference type="InterPro" id="IPR001173">
    <property type="entry name" value="Glyco_trans_2-like"/>
</dbReference>
<keyword evidence="4 7" id="KW-0812">Transmembrane</keyword>
<dbReference type="Gene3D" id="3.30.300.160">
    <property type="entry name" value="Type II secretion system, protein E, N-terminal domain"/>
    <property type="match status" value="1"/>
</dbReference>
<dbReference type="PANTHER" id="PTHR43867:SF2">
    <property type="entry name" value="CELLULOSE SYNTHASE CATALYTIC SUBUNIT A [UDP-FORMING]"/>
    <property type="match status" value="1"/>
</dbReference>
<evidence type="ECO:0000313" key="10">
    <source>
        <dbReference type="EMBL" id="TBH81545.1"/>
    </source>
</evidence>
<dbReference type="InterPro" id="IPR050321">
    <property type="entry name" value="Glycosyltr_2/OpgH_subfam"/>
</dbReference>
<feature type="transmembrane region" description="Helical" evidence="7">
    <location>
        <begin position="361"/>
        <end position="384"/>
    </location>
</feature>
<comment type="caution">
    <text evidence="10">The sequence shown here is derived from an EMBL/GenBank/DDBJ whole genome shotgun (WGS) entry which is preliminary data.</text>
</comment>
<dbReference type="SUPFAM" id="SSF160246">
    <property type="entry name" value="EspE N-terminal domain-like"/>
    <property type="match status" value="3"/>
</dbReference>
<evidence type="ECO:0000256" key="6">
    <source>
        <dbReference type="ARBA" id="ARBA00023136"/>
    </source>
</evidence>
<dbReference type="GO" id="GO:0016020">
    <property type="term" value="C:membrane"/>
    <property type="evidence" value="ECO:0007669"/>
    <property type="project" value="UniProtKB-SubCell"/>
</dbReference>
<dbReference type="Pfam" id="PF13632">
    <property type="entry name" value="Glyco_trans_2_3"/>
    <property type="match status" value="1"/>
</dbReference>
<dbReference type="InterPro" id="IPR007831">
    <property type="entry name" value="T2SS_GspE_N"/>
</dbReference>
<evidence type="ECO:0000256" key="4">
    <source>
        <dbReference type="ARBA" id="ARBA00022692"/>
    </source>
</evidence>
<keyword evidence="3 10" id="KW-0808">Transferase</keyword>
<protein>
    <submittedName>
        <fullName evidence="10">Glycosyl transferase family protein</fullName>
    </submittedName>
</protein>
<sequence length="776" mass="88379">MGTLDLIMPYLLLGIHILLAGLGIIFVISGIDELVIDCTYIIDKVYRWIFIRHKFPPLSEAQLLAPPEKPVAIMIPCWDESAVIRRMLNNTIKVINYTNYQIFVGTYPNDLKTQREVALVREEYGNVNRIVCPKDGPTNKADCLNWIYAGIRHYEKENGVRFEIFVMNDSEDIVHPLYLKLFNYLIPRMDMIQLPVFPMMRRWWDFTAGHYADEFAENHARDMLAREILSKSVPSAGVGSGYSRRALELLAEDSNNQLFNIESLTEDYDFGLRMHKFGLRQVFVRQVLRHTVTEKNFMGKTRLKVKREYIAIREFFPRTFTAAVKQKSRWIMGISLQGWANLGWQGNLLTRYMLFRDRKSLVTNVASMLANAIVPVVLCIWLYQVFTPDAYHYPPAVAPGTWIWYLMLANLFFFCWRSLWRAFYVYMIYGFGQALLSLPRLLWANVINFAATMRAFRLYARYLLTGKVIAWDKTDHVYPSEAELVAYRRRLGDLMLDRRFITTAQLDAALARQKETGLPLGRVLLDMGMTTECRLVQILGMQFHLETRSIDPFTTPVDALAALPRSMALANGAFPLEIRPTGELAVAVETPPSAQALAAMEQAAGRSIVLYLVARSDLAFALRYGFDRLSSPGAIPESALAAALVARKQLTREQLDQARSLQRQQYARLGDVLVEERALGYLQLQQAEARFFAQHNARCRFGDFLVTEGVITADQLRQALDAQQKAVPLLESIVVQLGFVTKETLTATKEAIKVDVKSATKNIVAAQQAQASMIQS</sequence>
<dbReference type="EMBL" id="SIXC01000002">
    <property type="protein sequence ID" value="TBH81545.1"/>
    <property type="molecule type" value="Genomic_DNA"/>
</dbReference>
<dbReference type="SUPFAM" id="SSF53448">
    <property type="entry name" value="Nucleotide-diphospho-sugar transferases"/>
    <property type="match status" value="1"/>
</dbReference>
<dbReference type="InterPro" id="IPR037257">
    <property type="entry name" value="T2SS_E_N_sf"/>
</dbReference>
<feature type="transmembrane region" description="Helical" evidence="7">
    <location>
        <begin position="396"/>
        <end position="416"/>
    </location>
</feature>
<dbReference type="GO" id="GO:0016757">
    <property type="term" value="F:glycosyltransferase activity"/>
    <property type="evidence" value="ECO:0007669"/>
    <property type="project" value="UniProtKB-KW"/>
</dbReference>
<dbReference type="AlphaFoldDB" id="A0A6H3FE99"/>
<comment type="subcellular location">
    <subcellularLocation>
        <location evidence="1">Membrane</location>
        <topology evidence="1">Multi-pass membrane protein</topology>
    </subcellularLocation>
</comment>
<feature type="domain" description="Type II secretion system protein GspE N-terminal" evidence="8">
    <location>
        <begin position="545"/>
        <end position="623"/>
    </location>
</feature>
<evidence type="ECO:0000256" key="7">
    <source>
        <dbReference type="SAM" id="Phobius"/>
    </source>
</evidence>
<keyword evidence="6 7" id="KW-0472">Membrane</keyword>
<dbReference type="PANTHER" id="PTHR43867">
    <property type="entry name" value="CELLULOSE SYNTHASE CATALYTIC SUBUNIT A [UDP-FORMING]"/>
    <property type="match status" value="1"/>
</dbReference>
<gene>
    <name evidence="10" type="ORF">EB812_01910</name>
</gene>
<name>A0A6H3FE99_9BACT</name>
<evidence type="ECO:0000259" key="8">
    <source>
        <dbReference type="Pfam" id="PF05157"/>
    </source>
</evidence>
<evidence type="ECO:0000256" key="1">
    <source>
        <dbReference type="ARBA" id="ARBA00004141"/>
    </source>
</evidence>
<keyword evidence="5 7" id="KW-1133">Transmembrane helix</keyword>
<evidence type="ECO:0000256" key="2">
    <source>
        <dbReference type="ARBA" id="ARBA00022676"/>
    </source>
</evidence>
<reference evidence="10 11" key="1">
    <citation type="submission" date="2018-12" db="EMBL/GenBank/DDBJ databases">
        <title>First genome draft of Desulfovibrio legallis sp. nov.</title>
        <authorList>
            <person name="Ben Dhia O."/>
            <person name="Najjari A."/>
            <person name="Ferjani R."/>
            <person name="Fhoula I."/>
            <person name="Fardeau M.-L."/>
            <person name="Boudabbous A."/>
            <person name="Ouzari H.I."/>
        </authorList>
    </citation>
    <scope>NUCLEOTIDE SEQUENCE [LARGE SCALE GENOMIC DNA]</scope>
    <source>
        <strain evidence="10 11">H1T</strain>
    </source>
</reference>
<dbReference type="Proteomes" id="UP000292919">
    <property type="component" value="Unassembled WGS sequence"/>
</dbReference>
<dbReference type="Pfam" id="PF05157">
    <property type="entry name" value="MshEN"/>
    <property type="match status" value="1"/>
</dbReference>
<dbReference type="Gene3D" id="3.90.550.10">
    <property type="entry name" value="Spore Coat Polysaccharide Biosynthesis Protein SpsA, Chain A"/>
    <property type="match status" value="1"/>
</dbReference>
<dbReference type="InterPro" id="IPR029044">
    <property type="entry name" value="Nucleotide-diphossugar_trans"/>
</dbReference>
<proteinExistence type="predicted"/>
<keyword evidence="11" id="KW-1185">Reference proteome</keyword>
<dbReference type="NCBIfam" id="NF012033">
    <property type="entry name" value="PRK15489.1"/>
    <property type="match status" value="1"/>
</dbReference>
<dbReference type="NCBIfam" id="NF011305">
    <property type="entry name" value="PRK14716.1-3"/>
    <property type="match status" value="1"/>
</dbReference>
<dbReference type="RefSeq" id="WP_118229624.1">
    <property type="nucleotide sequence ID" value="NZ_JAQDZC010000005.1"/>
</dbReference>
<feature type="transmembrane region" description="Helical" evidence="7">
    <location>
        <begin position="6"/>
        <end position="28"/>
    </location>
</feature>
<evidence type="ECO:0000259" key="9">
    <source>
        <dbReference type="Pfam" id="PF13632"/>
    </source>
</evidence>
<keyword evidence="2" id="KW-0328">Glycosyltransferase</keyword>
<evidence type="ECO:0000256" key="5">
    <source>
        <dbReference type="ARBA" id="ARBA00022989"/>
    </source>
</evidence>
<evidence type="ECO:0000313" key="11">
    <source>
        <dbReference type="Proteomes" id="UP000292919"/>
    </source>
</evidence>